<comment type="caution">
    <text evidence="10">The sequence shown here is derived from an EMBL/GenBank/DDBJ whole genome shotgun (WGS) entry which is preliminary data.</text>
</comment>
<evidence type="ECO:0000256" key="1">
    <source>
        <dbReference type="ARBA" id="ARBA00004786"/>
    </source>
</evidence>
<dbReference type="InterPro" id="IPR015590">
    <property type="entry name" value="Aldehyde_DH_dom"/>
</dbReference>
<dbReference type="Gene3D" id="3.40.605.10">
    <property type="entry name" value="Aldehyde Dehydrogenase, Chain A, domain 1"/>
    <property type="match status" value="1"/>
</dbReference>
<dbReference type="Gene3D" id="1.20.5.550">
    <property type="entry name" value="Single Helix bin"/>
    <property type="match status" value="1"/>
</dbReference>
<keyword evidence="5" id="KW-0678">Repressor</keyword>
<keyword evidence="5" id="KW-0274">FAD</keyword>
<keyword evidence="5" id="KW-0238">DNA-binding</keyword>
<dbReference type="PIRSF" id="PIRSF000197">
    <property type="entry name" value="Bifunct_PutA"/>
    <property type="match status" value="1"/>
</dbReference>
<dbReference type="InterPro" id="IPR041349">
    <property type="entry name" value="PRODH"/>
</dbReference>
<dbReference type="GO" id="GO:0003842">
    <property type="term" value="F:L-glutamate gamma-semialdehyde dehydrogenase activity"/>
    <property type="evidence" value="ECO:0007669"/>
    <property type="project" value="UniProtKB-EC"/>
</dbReference>
<dbReference type="Pfam" id="PF00171">
    <property type="entry name" value="Aldedh"/>
    <property type="match status" value="1"/>
</dbReference>
<feature type="domain" description="Aldehyde dehydrogenase" evidence="6">
    <location>
        <begin position="603"/>
        <end position="1013"/>
    </location>
</feature>
<dbReference type="Pfam" id="PF01619">
    <property type="entry name" value="Pro_dh"/>
    <property type="match status" value="1"/>
</dbReference>
<gene>
    <name evidence="10" type="primary">putA</name>
    <name evidence="10" type="ORF">ACFONL_19095</name>
</gene>
<evidence type="ECO:0000259" key="7">
    <source>
        <dbReference type="Pfam" id="PF01619"/>
    </source>
</evidence>
<dbReference type="Proteomes" id="UP001595704">
    <property type="component" value="Unassembled WGS sequence"/>
</dbReference>
<evidence type="ECO:0000313" key="11">
    <source>
        <dbReference type="Proteomes" id="UP001595704"/>
    </source>
</evidence>
<dbReference type="EC" id="1.2.1.88" evidence="5"/>
<dbReference type="Gene3D" id="1.20.5.460">
    <property type="entry name" value="Single helix bin"/>
    <property type="match status" value="1"/>
</dbReference>
<dbReference type="RefSeq" id="WP_191319244.1">
    <property type="nucleotide sequence ID" value="NZ_BNCG01000007.1"/>
</dbReference>
<dbReference type="InterPro" id="IPR016163">
    <property type="entry name" value="Ald_DH_C"/>
</dbReference>
<proteinExistence type="inferred from homology"/>
<comment type="cofactor">
    <cofactor evidence="5">
        <name>FAD</name>
        <dbReference type="ChEBI" id="CHEBI:57692"/>
    </cofactor>
</comment>
<keyword evidence="5" id="KW-0804">Transcription</keyword>
<dbReference type="InterPro" id="IPR016161">
    <property type="entry name" value="Ald_DH/histidinol_DH"/>
</dbReference>
<reference evidence="11" key="1">
    <citation type="journal article" date="2019" name="Int. J. Syst. Evol. Microbiol.">
        <title>The Global Catalogue of Microorganisms (GCM) 10K type strain sequencing project: providing services to taxonomists for standard genome sequencing and annotation.</title>
        <authorList>
            <consortium name="The Broad Institute Genomics Platform"/>
            <consortium name="The Broad Institute Genome Sequencing Center for Infectious Disease"/>
            <person name="Wu L."/>
            <person name="Ma J."/>
        </authorList>
    </citation>
    <scope>NUCLEOTIDE SEQUENCE [LARGE SCALE GENOMIC DNA]</scope>
    <source>
        <strain evidence="11">KCTC 42282</strain>
    </source>
</reference>
<comment type="pathway">
    <text evidence="5">Amino-acid degradation; L-proline degradation into L-glutamate; L-glutamate from L-proline: step 1/2.</text>
</comment>
<keyword evidence="2 5" id="KW-0560">Oxidoreductase</keyword>
<name>A0ABV7UN87_9HYPH</name>
<evidence type="ECO:0000256" key="2">
    <source>
        <dbReference type="ARBA" id="ARBA00023002"/>
    </source>
</evidence>
<keyword evidence="3 5" id="KW-0520">NAD</keyword>
<dbReference type="SUPFAM" id="SSF81935">
    <property type="entry name" value="N-terminal domain of bifunctional PutA protein"/>
    <property type="match status" value="1"/>
</dbReference>
<dbReference type="InterPro" id="IPR016160">
    <property type="entry name" value="Ald_DH_CS_CYS"/>
</dbReference>
<dbReference type="EMBL" id="JBHRYC010000093">
    <property type="protein sequence ID" value="MFC3639449.1"/>
    <property type="molecule type" value="Genomic_DNA"/>
</dbReference>
<dbReference type="Gene3D" id="3.20.20.220">
    <property type="match status" value="1"/>
</dbReference>
<dbReference type="InterPro" id="IPR002872">
    <property type="entry name" value="Proline_DH_dom"/>
</dbReference>
<dbReference type="SUPFAM" id="SSF53720">
    <property type="entry name" value="ALDH-like"/>
    <property type="match status" value="1"/>
</dbReference>
<feature type="domain" description="Proline dehydrogenase" evidence="7">
    <location>
        <begin position="202"/>
        <end position="493"/>
    </location>
</feature>
<dbReference type="GO" id="GO:0004657">
    <property type="term" value="F:proline dehydrogenase activity"/>
    <property type="evidence" value="ECO:0007669"/>
    <property type="project" value="UniProtKB-EC"/>
</dbReference>
<dbReference type="InterPro" id="IPR025703">
    <property type="entry name" value="Bifunct_PutA"/>
</dbReference>
<feature type="domain" description="Proline utilization A proline dehydrogenase N-terminal" evidence="9">
    <location>
        <begin position="28"/>
        <end position="73"/>
    </location>
</feature>
<keyword evidence="11" id="KW-1185">Reference proteome</keyword>
<dbReference type="InterPro" id="IPR050485">
    <property type="entry name" value="Proline_metab_enzyme"/>
</dbReference>
<dbReference type="PANTHER" id="PTHR42862">
    <property type="entry name" value="DELTA-1-PYRROLINE-5-CARBOXYLATE DEHYDROGENASE 1, ISOFORM A-RELATED"/>
    <property type="match status" value="1"/>
</dbReference>
<dbReference type="Pfam" id="PF18327">
    <property type="entry name" value="PRODH"/>
    <property type="match status" value="1"/>
</dbReference>
<evidence type="ECO:0000259" key="6">
    <source>
        <dbReference type="Pfam" id="PF00171"/>
    </source>
</evidence>
<evidence type="ECO:0000256" key="5">
    <source>
        <dbReference type="PIRNR" id="PIRNR000197"/>
    </source>
</evidence>
<evidence type="ECO:0000256" key="4">
    <source>
        <dbReference type="ARBA" id="ARBA00048142"/>
    </source>
</evidence>
<comment type="similarity">
    <text evidence="5">In the C-terminal section; belongs to the aldehyde dehydrogenase family.</text>
</comment>
<comment type="function">
    <text evidence="5">Oxidizes proline to glutamate for use as a carbon and nitrogen source.</text>
</comment>
<dbReference type="EC" id="1.5.5.2" evidence="5"/>
<dbReference type="NCBIfam" id="NF008869">
    <property type="entry name" value="PRK11904.1"/>
    <property type="match status" value="1"/>
</dbReference>
<protein>
    <recommendedName>
        <fullName evidence="5">Bifunctional protein PutA</fullName>
    </recommendedName>
    <domain>
        <recommendedName>
            <fullName evidence="5">Proline dehydrogenase</fullName>
            <ecNumber evidence="5">1.5.5.2</ecNumber>
        </recommendedName>
        <alternativeName>
            <fullName evidence="5">Proline oxidase</fullName>
        </alternativeName>
    </domain>
    <domain>
        <recommendedName>
            <fullName evidence="5">Delta-1-pyrroline-5-carboxylate dehydrogenase</fullName>
            <shortName evidence="5">P5C dehydrogenase</shortName>
            <ecNumber evidence="5">1.2.1.88</ecNumber>
        </recommendedName>
        <alternativeName>
            <fullName evidence="5">L-glutamate gamma-semialdehyde dehydrogenase</fullName>
        </alternativeName>
    </domain>
</protein>
<accession>A0ABV7UN87</accession>
<dbReference type="InterPro" id="IPR024090">
    <property type="entry name" value="PRODH_PutA_dom_I"/>
</dbReference>
<feature type="domain" description="Proline dehydrogenase PutA" evidence="8">
    <location>
        <begin position="80"/>
        <end position="191"/>
    </location>
</feature>
<comment type="pathway">
    <text evidence="1 5">Amino-acid degradation; L-proline degradation into L-glutamate; L-glutamate from L-proline: step 2/2.</text>
</comment>
<keyword evidence="5" id="KW-0285">Flavoprotein</keyword>
<evidence type="ECO:0000313" key="10">
    <source>
        <dbReference type="EMBL" id="MFC3639449.1"/>
    </source>
</evidence>
<dbReference type="InterPro" id="IPR016162">
    <property type="entry name" value="Ald_DH_N"/>
</dbReference>
<comment type="catalytic activity">
    <reaction evidence="4 5">
        <text>L-glutamate 5-semialdehyde + NAD(+) + H2O = L-glutamate + NADH + 2 H(+)</text>
        <dbReference type="Rhea" id="RHEA:30235"/>
        <dbReference type="ChEBI" id="CHEBI:15377"/>
        <dbReference type="ChEBI" id="CHEBI:15378"/>
        <dbReference type="ChEBI" id="CHEBI:29985"/>
        <dbReference type="ChEBI" id="CHEBI:57540"/>
        <dbReference type="ChEBI" id="CHEBI:57945"/>
        <dbReference type="ChEBI" id="CHEBI:58066"/>
        <dbReference type="EC" id="1.2.1.88"/>
    </reaction>
</comment>
<keyword evidence="5" id="KW-0642">Proline metabolism</keyword>
<dbReference type="InterPro" id="IPR029041">
    <property type="entry name" value="FAD-linked_oxidoreductase-like"/>
</dbReference>
<comment type="catalytic activity">
    <reaction evidence="5">
        <text>L-proline + a quinone = (S)-1-pyrroline-5-carboxylate + a quinol + H(+)</text>
        <dbReference type="Rhea" id="RHEA:23784"/>
        <dbReference type="ChEBI" id="CHEBI:15378"/>
        <dbReference type="ChEBI" id="CHEBI:17388"/>
        <dbReference type="ChEBI" id="CHEBI:24646"/>
        <dbReference type="ChEBI" id="CHEBI:60039"/>
        <dbReference type="ChEBI" id="CHEBI:132124"/>
        <dbReference type="EC" id="1.5.5.2"/>
    </reaction>
</comment>
<dbReference type="InterPro" id="IPR024089">
    <property type="entry name" value="PRODH_PutA_dom_I/II"/>
</dbReference>
<sequence>MQPRAVSSPPDGFVPPFSCFAPPVQAASALRQAITAACLTPESECLPPLLAAARCSDEGAVRARARQLTETLRAGGASGVSAMLQEYSLASDEGLALMRLAEALLRIPDAATQDALLRDKISGGHWQEHLGLDRPLLVNAATWGLLIASRIAGAGPDGEAARTLEQFLARGSAPAIRAGMDFAMRLLGEQFVAGNTIEAALAHGATRERRGYRHSYDMLGEAAITADDASRYDREYAHAIRAVGAAAHGAGYKRGPGISVKLSALHPRYDRAHAGRVMAELAPRLKALAMLARRHDISLTIDAEEADRLELSLDLFERLRLDPDLGDWAGLGFVVQAYGKRCPRVIDWLVDLARRSGEQIMVRLVKGAYWDTEIKRAQTAGLAGFPVFTRKVHTDVSWLACARQLLDAADAIYPQFATHNARSVAAVLAMTAGRDHDSFEFQCLHGMGEPLHDQLLADGVASRIYAPVGPHGALLAYLARRLLENGANSSFVRLAADPGAAIETLIADPVATMEATPDPGAPHPGIRAPAELFAPARRNSMGMDFASEADLAALWRGLNASAARQWRCAPAAVADGVASQAERIIVNPGDHRDQVGVTCDLAPESAGAVVAAARVWSDASGAERAACLARASDLLETNAPTLAGVLMREAGKTAANALGEVREAVDFLRYYGAQARDLPPEAAPRGVVLCISPWNFSLAIFVGQIAAALAAGNAVVAKPAEETPLIAAEAVRILHEAGAPRAVLQLAPGDGSVGAALAAEPNVAGVLFTGSTAVARKLNLQLAERVGVAGETPLLIAETGGVNCMIVDSSALTEQVVADALASAFDSAGQRCSALRVLCLQEEIADHTIHMLRGAMAELSVGRSDHLAVDVGPVISAGARDMLEAHVSRLAAAGKRIHRMPLPDGTIHGTFVAPTLIEIDSLDDVPGEAFGPILHILHWRRPGLEALVDAINDTGFGLTFGLHTRLDATIARVVARIRAGNVYVNRNMIGAVVGSQPFGGRGLSGSGPKAGGPLMISALLARPVAPAENNAGAGAAEAFAAWLDRQGQASVAAAARVMAQRARPQGREALPGPAGEDNSLRIGPVGAILLAPATATGLYSMIAATLATGNRAVIVASHLPEQPLPSEPAEYLTWASHIDQLPALGAAMIEGAPDRLKELRRQLAMRAGPIVPVLSATSGAIAAQPDLWALDRLLDETALSLNIAAAGGNPGLLALEAGDGPG</sequence>
<dbReference type="NCBIfam" id="TIGR01238">
    <property type="entry name" value="D1pyr5carbox3"/>
    <property type="match status" value="1"/>
</dbReference>
<evidence type="ECO:0000259" key="9">
    <source>
        <dbReference type="Pfam" id="PF18327"/>
    </source>
</evidence>
<dbReference type="Pfam" id="PF14850">
    <property type="entry name" value="Pro_dh-DNA_bdg"/>
    <property type="match status" value="1"/>
</dbReference>
<dbReference type="InterPro" id="IPR024082">
    <property type="entry name" value="PRODH_PutA_dom_II"/>
</dbReference>
<dbReference type="PROSITE" id="PS00070">
    <property type="entry name" value="ALDEHYDE_DEHYDR_CYS"/>
    <property type="match status" value="1"/>
</dbReference>
<dbReference type="InterPro" id="IPR005933">
    <property type="entry name" value="PutA_C"/>
</dbReference>
<keyword evidence="5" id="KW-0805">Transcription regulation</keyword>
<dbReference type="SUPFAM" id="SSF51730">
    <property type="entry name" value="FAD-linked oxidoreductase"/>
    <property type="match status" value="1"/>
</dbReference>
<evidence type="ECO:0000256" key="3">
    <source>
        <dbReference type="ARBA" id="ARBA00023027"/>
    </source>
</evidence>
<organism evidence="10 11">
    <name type="scientific">Camelimonas fluminis</name>
    <dbReference type="NCBI Taxonomy" id="1576911"/>
    <lineage>
        <taxon>Bacteria</taxon>
        <taxon>Pseudomonadati</taxon>
        <taxon>Pseudomonadota</taxon>
        <taxon>Alphaproteobacteria</taxon>
        <taxon>Hyphomicrobiales</taxon>
        <taxon>Chelatococcaceae</taxon>
        <taxon>Camelimonas</taxon>
    </lineage>
</organism>
<comment type="similarity">
    <text evidence="5">In the N-terminal section; belongs to the proline dehydrogenase family.</text>
</comment>
<evidence type="ECO:0000259" key="8">
    <source>
        <dbReference type="Pfam" id="PF14850"/>
    </source>
</evidence>
<dbReference type="Gene3D" id="3.40.309.10">
    <property type="entry name" value="Aldehyde Dehydrogenase, Chain A, domain 2"/>
    <property type="match status" value="1"/>
</dbReference>
<dbReference type="PANTHER" id="PTHR42862:SF1">
    <property type="entry name" value="DELTA-1-PYRROLINE-5-CARBOXYLATE DEHYDROGENASE 2, ISOFORM A-RELATED"/>
    <property type="match status" value="1"/>
</dbReference>